<dbReference type="CDD" id="cd00866">
    <property type="entry name" value="PEBP_euk"/>
    <property type="match status" value="1"/>
</dbReference>
<dbReference type="Proteomes" id="UP000005666">
    <property type="component" value="Chromosome 2"/>
</dbReference>
<dbReference type="OMA" id="NWGYGTP"/>
<dbReference type="AlphaFoldDB" id="G8BQ59"/>
<dbReference type="PANTHER" id="PTHR11362:SF148">
    <property type="entry name" value="CARBOXYPEPTIDASE Y INHIBITOR"/>
    <property type="match status" value="1"/>
</dbReference>
<dbReference type="InterPro" id="IPR036610">
    <property type="entry name" value="PEBP-like_sf"/>
</dbReference>
<dbReference type="Gene3D" id="3.90.280.10">
    <property type="entry name" value="PEBP-like"/>
    <property type="match status" value="1"/>
</dbReference>
<dbReference type="GO" id="GO:0046578">
    <property type="term" value="P:regulation of Ras protein signal transduction"/>
    <property type="evidence" value="ECO:0007669"/>
    <property type="project" value="TreeGrafter"/>
</dbReference>
<dbReference type="SUPFAM" id="SSF49777">
    <property type="entry name" value="PEBP-like"/>
    <property type="match status" value="1"/>
</dbReference>
<dbReference type="PANTHER" id="PTHR11362">
    <property type="entry name" value="PHOSPHATIDYLETHANOLAMINE-BINDING PROTEIN"/>
    <property type="match status" value="1"/>
</dbReference>
<dbReference type="GO" id="GO:0030162">
    <property type="term" value="P:regulation of proteolysis"/>
    <property type="evidence" value="ECO:0007669"/>
    <property type="project" value="TreeGrafter"/>
</dbReference>
<dbReference type="MEROPS" id="I51.001"/>
<dbReference type="GO" id="GO:0030414">
    <property type="term" value="F:peptidase inhibitor activity"/>
    <property type="evidence" value="ECO:0007669"/>
    <property type="project" value="TreeGrafter"/>
</dbReference>
<dbReference type="RefSeq" id="XP_003684574.1">
    <property type="nucleotide sequence ID" value="XM_003684526.1"/>
</dbReference>
<accession>G8BQ59</accession>
<dbReference type="eggNOG" id="KOG3346">
    <property type="taxonomic scope" value="Eukaryota"/>
</dbReference>
<gene>
    <name evidence="2" type="primary">TPHA0B04710</name>
    <name evidence="2" type="ordered locus">TPHA_0B04710</name>
</gene>
<dbReference type="STRING" id="1071381.G8BQ59"/>
<protein>
    <submittedName>
        <fullName evidence="2">Uncharacterized protein</fullName>
    </submittedName>
</protein>
<dbReference type="InterPro" id="IPR008914">
    <property type="entry name" value="PEBP"/>
</dbReference>
<dbReference type="InterPro" id="IPR001858">
    <property type="entry name" value="Phosphatidylethanolamine-bd_CS"/>
</dbReference>
<dbReference type="InterPro" id="IPR035810">
    <property type="entry name" value="PEBP_euk"/>
</dbReference>
<dbReference type="KEGG" id="tpf:TPHA_0B04710"/>
<name>G8BQ59_TETPH</name>
<evidence type="ECO:0000313" key="2">
    <source>
        <dbReference type="EMBL" id="CCE62140.1"/>
    </source>
</evidence>
<evidence type="ECO:0000313" key="3">
    <source>
        <dbReference type="Proteomes" id="UP000005666"/>
    </source>
</evidence>
<dbReference type="EMBL" id="HE612857">
    <property type="protein sequence ID" value="CCE62140.1"/>
    <property type="molecule type" value="Genomic_DNA"/>
</dbReference>
<dbReference type="OrthoDB" id="2506647at2759"/>
<evidence type="ECO:0000256" key="1">
    <source>
        <dbReference type="ARBA" id="ARBA00007091"/>
    </source>
</evidence>
<comment type="similarity">
    <text evidence="1">Belongs to the phosphatidylethanolamine-binding protein family.</text>
</comment>
<dbReference type="HOGENOM" id="CLU_043994_3_1_1"/>
<dbReference type="GeneID" id="11534891"/>
<dbReference type="GO" id="GO:0005543">
    <property type="term" value="F:phospholipid binding"/>
    <property type="evidence" value="ECO:0007669"/>
    <property type="project" value="TreeGrafter"/>
</dbReference>
<organism evidence="2 3">
    <name type="scientific">Tetrapisispora phaffii (strain ATCC 24235 / CBS 4417 / NBRC 1672 / NRRL Y-8282 / UCD 70-5)</name>
    <name type="common">Yeast</name>
    <name type="synonym">Fabospora phaffii</name>
    <dbReference type="NCBI Taxonomy" id="1071381"/>
    <lineage>
        <taxon>Eukaryota</taxon>
        <taxon>Fungi</taxon>
        <taxon>Dikarya</taxon>
        <taxon>Ascomycota</taxon>
        <taxon>Saccharomycotina</taxon>
        <taxon>Saccharomycetes</taxon>
        <taxon>Saccharomycetales</taxon>
        <taxon>Saccharomycetaceae</taxon>
        <taxon>Tetrapisispora</taxon>
    </lineage>
</organism>
<reference evidence="2 3" key="1">
    <citation type="journal article" date="2011" name="Proc. Natl. Acad. Sci. U.S.A.">
        <title>Evolutionary erosion of yeast sex chromosomes by mating-type switching accidents.</title>
        <authorList>
            <person name="Gordon J.L."/>
            <person name="Armisen D."/>
            <person name="Proux-Wera E."/>
            <person name="Oheigeartaigh S.S."/>
            <person name="Byrne K.P."/>
            <person name="Wolfe K.H."/>
        </authorList>
    </citation>
    <scope>NUCLEOTIDE SEQUENCE [LARGE SCALE GENOMIC DNA]</scope>
    <source>
        <strain evidence="3">ATCC 24235 / CBS 4417 / NBRC 1672 / NRRL Y-8282 / UCD 70-5</strain>
    </source>
</reference>
<dbReference type="Pfam" id="PF01161">
    <property type="entry name" value="PBP"/>
    <property type="match status" value="1"/>
</dbReference>
<proteinExistence type="inferred from homology"/>
<dbReference type="PROSITE" id="PS01220">
    <property type="entry name" value="PBP"/>
    <property type="match status" value="1"/>
</dbReference>
<keyword evidence="3" id="KW-1185">Reference proteome</keyword>
<sequence>MNQSINAAKTISEALTKHELLQDVIKDSFTPKGFLLVEYPTKKISVTLGNTIAVEDSQEEPHFQFISSSNVAPGSSDGIASFDYNEDSDLFTLVMTDPDAPSRTDKKWSEYCHFVKTDIQLKKSAGSASAGGFTTSHFENKGNVLHSYIGPGPPKGTGLHRYIFLLYKQPHGVKGSSFSSIPDRPNWGTGIPATGAHQWVTANKLELIASNFFLAENV</sequence>